<dbReference type="SMART" id="SM00365">
    <property type="entry name" value="LRR_SD22"/>
    <property type="match status" value="6"/>
</dbReference>
<protein>
    <recommendedName>
        <fullName evidence="3">Disease resistance R13L4/SHOC-2-like LRR domain-containing protein</fullName>
    </recommendedName>
</protein>
<keyword evidence="1" id="KW-0433">Leucine-rich repeat</keyword>
<dbReference type="EMBL" id="JH431650">
    <property type="status" value="NOT_ANNOTATED_CDS"/>
    <property type="molecule type" value="Genomic_DNA"/>
</dbReference>
<feature type="domain" description="Disease resistance R13L4/SHOC-2-like LRR" evidence="3">
    <location>
        <begin position="445"/>
        <end position="573"/>
    </location>
</feature>
<keyword evidence="5" id="KW-1185">Reference proteome</keyword>
<evidence type="ECO:0000256" key="2">
    <source>
        <dbReference type="ARBA" id="ARBA00022737"/>
    </source>
</evidence>
<dbReference type="PANTHER" id="PTHR48051">
    <property type="match status" value="1"/>
</dbReference>
<proteinExistence type="predicted"/>
<dbReference type="FunFam" id="3.80.10.10:FF:000116">
    <property type="entry name" value="Leucine-rich repeat-containing protein 40"/>
    <property type="match status" value="1"/>
</dbReference>
<evidence type="ECO:0000313" key="4">
    <source>
        <dbReference type="EnsemblMetazoa" id="SMAR005931-PA"/>
    </source>
</evidence>
<dbReference type="SUPFAM" id="SSF52058">
    <property type="entry name" value="L domain-like"/>
    <property type="match status" value="2"/>
</dbReference>
<dbReference type="eggNOG" id="KOG0472">
    <property type="taxonomic scope" value="Eukaryota"/>
</dbReference>
<evidence type="ECO:0000256" key="1">
    <source>
        <dbReference type="ARBA" id="ARBA00022614"/>
    </source>
</evidence>
<reference evidence="5" key="1">
    <citation type="submission" date="2011-05" db="EMBL/GenBank/DDBJ databases">
        <authorList>
            <person name="Richards S.R."/>
            <person name="Qu J."/>
            <person name="Jiang H."/>
            <person name="Jhangiani S.N."/>
            <person name="Agravi P."/>
            <person name="Goodspeed R."/>
            <person name="Gross S."/>
            <person name="Mandapat C."/>
            <person name="Jackson L."/>
            <person name="Mathew T."/>
            <person name="Pu L."/>
            <person name="Thornton R."/>
            <person name="Saada N."/>
            <person name="Wilczek-Boney K.B."/>
            <person name="Lee S."/>
            <person name="Kovar C."/>
            <person name="Wu Y."/>
            <person name="Scherer S.E."/>
            <person name="Worley K.C."/>
            <person name="Muzny D.M."/>
            <person name="Gibbs R."/>
        </authorList>
    </citation>
    <scope>NUCLEOTIDE SEQUENCE</scope>
    <source>
        <strain evidence="5">Brora</strain>
    </source>
</reference>
<dbReference type="SMART" id="SM00369">
    <property type="entry name" value="LRR_TYP"/>
    <property type="match status" value="15"/>
</dbReference>
<dbReference type="InterPro" id="IPR032675">
    <property type="entry name" value="LRR_dom_sf"/>
</dbReference>
<dbReference type="STRING" id="126957.T1IXJ7"/>
<dbReference type="Proteomes" id="UP000014500">
    <property type="component" value="Unassembled WGS sequence"/>
</dbReference>
<dbReference type="PANTHER" id="PTHR48051:SF1">
    <property type="entry name" value="RAS SUPPRESSOR PROTEIN 1"/>
    <property type="match status" value="1"/>
</dbReference>
<dbReference type="OMA" id="HNAIPSI"/>
<evidence type="ECO:0000313" key="5">
    <source>
        <dbReference type="Proteomes" id="UP000014500"/>
    </source>
</evidence>
<keyword evidence="2" id="KW-0677">Repeat</keyword>
<dbReference type="PROSITE" id="PS51450">
    <property type="entry name" value="LRR"/>
    <property type="match status" value="7"/>
</dbReference>
<accession>T1IXJ7</accession>
<reference evidence="4" key="2">
    <citation type="submission" date="2015-02" db="UniProtKB">
        <authorList>
            <consortium name="EnsemblMetazoa"/>
        </authorList>
    </citation>
    <scope>IDENTIFICATION</scope>
</reference>
<dbReference type="HOGENOM" id="CLU_000288_18_23_1"/>
<sequence>MFWEDNDNANPKPDATVDLHPQLVKQARKSGNLNLCNRGWTCVPDNVWKINILSNQELKSLSYSMDAAADDKWWDQVDLSRLNLANNQITKISHEIVNLAALQVLDIHDNQLTDLPDSMAVLTQLTKLDVSCNRLPKIPSCIYSLTELRVLLLQNNQLSEVDDDVRELGRLEELNLSTNNLHKLPNTIMSLSNIRRFNLSFNNLKEIPNGIGAMTALQILDLSNNKLSILPSEVGKLINLVQLYLRHNQLKKFPKLIACSQLKELYCGNNLIDSVSRADFEPIVNVKILELRDNSIASIPDGIVILSVLERLDLTNNHLIDLPPILGFMEHLSTLSLEGNSFKSVRRDIVKKGTSHLLKYLRSRFKEDPVLTVLTEKEPSSVEPITAPDTYQLDQFAIGRSKQLLFSNKQLKHIPDNVVETAIECQVLNIDLSKNLLQEIPPCLMKTFNWLRDLDFSHNRITSVPSFLSSASHLASLKLSSNCIETLPTEFSKLDNLREICIANNKFKQIPSCLYSLSKLEILMASDNQIKEIDVEGLSALTVLSVLDLNNNDICKVPPKLGNLTNLRSLQLDGNCFKLPRISILAKGTDAILTYLRDKIPAD</sequence>
<feature type="domain" description="Disease resistance R13L4/SHOC-2-like LRR" evidence="3">
    <location>
        <begin position="79"/>
        <end position="174"/>
    </location>
</feature>
<dbReference type="InterPro" id="IPR001611">
    <property type="entry name" value="Leu-rich_rpt"/>
</dbReference>
<dbReference type="AlphaFoldDB" id="T1IXJ7"/>
<dbReference type="Pfam" id="PF13855">
    <property type="entry name" value="LRR_8"/>
    <property type="match status" value="2"/>
</dbReference>
<dbReference type="InterPro" id="IPR055414">
    <property type="entry name" value="LRR_R13L4/SHOC2-like"/>
</dbReference>
<organism evidence="4 5">
    <name type="scientific">Strigamia maritima</name>
    <name type="common">European centipede</name>
    <name type="synonym">Geophilus maritimus</name>
    <dbReference type="NCBI Taxonomy" id="126957"/>
    <lineage>
        <taxon>Eukaryota</taxon>
        <taxon>Metazoa</taxon>
        <taxon>Ecdysozoa</taxon>
        <taxon>Arthropoda</taxon>
        <taxon>Myriapoda</taxon>
        <taxon>Chilopoda</taxon>
        <taxon>Pleurostigmophora</taxon>
        <taxon>Geophilomorpha</taxon>
        <taxon>Linotaeniidae</taxon>
        <taxon>Strigamia</taxon>
    </lineage>
</organism>
<evidence type="ECO:0000259" key="3">
    <source>
        <dbReference type="Pfam" id="PF23598"/>
    </source>
</evidence>
<dbReference type="Gene3D" id="3.80.10.10">
    <property type="entry name" value="Ribonuclease Inhibitor"/>
    <property type="match status" value="2"/>
</dbReference>
<dbReference type="PhylomeDB" id="T1IXJ7"/>
<dbReference type="SMART" id="SM00364">
    <property type="entry name" value="LRR_BAC"/>
    <property type="match status" value="8"/>
</dbReference>
<dbReference type="InterPro" id="IPR050216">
    <property type="entry name" value="LRR_domain-containing"/>
</dbReference>
<dbReference type="GO" id="GO:0005737">
    <property type="term" value="C:cytoplasm"/>
    <property type="evidence" value="ECO:0007669"/>
    <property type="project" value="TreeGrafter"/>
</dbReference>
<name>T1IXJ7_STRMM</name>
<dbReference type="Pfam" id="PF23598">
    <property type="entry name" value="LRR_14"/>
    <property type="match status" value="2"/>
</dbReference>
<dbReference type="FunFam" id="3.80.10.10:FF:000193">
    <property type="entry name" value="Leucine-rich repeat-containing protein 40"/>
    <property type="match status" value="1"/>
</dbReference>
<dbReference type="EnsemblMetazoa" id="SMAR005931-RA">
    <property type="protein sequence ID" value="SMAR005931-PA"/>
    <property type="gene ID" value="SMAR005931"/>
</dbReference>
<dbReference type="InterPro" id="IPR003591">
    <property type="entry name" value="Leu-rich_rpt_typical-subtyp"/>
</dbReference>